<dbReference type="Pfam" id="PF00126">
    <property type="entry name" value="HTH_1"/>
    <property type="match status" value="1"/>
</dbReference>
<gene>
    <name evidence="6" type="ORF">QE109_07010</name>
</gene>
<dbReference type="InterPro" id="IPR036390">
    <property type="entry name" value="WH_DNA-bd_sf"/>
</dbReference>
<name>A0ABT6NC00_9FIRM</name>
<evidence type="ECO:0000313" key="6">
    <source>
        <dbReference type="EMBL" id="MDH8677890.1"/>
    </source>
</evidence>
<dbReference type="Pfam" id="PF03466">
    <property type="entry name" value="LysR_substrate"/>
    <property type="match status" value="1"/>
</dbReference>
<keyword evidence="3" id="KW-0238">DNA-binding</keyword>
<reference evidence="6 7" key="1">
    <citation type="submission" date="2023-04" db="EMBL/GenBank/DDBJ databases">
        <title>Fusibacter bizertensis strain WBS, isolated from littoral bottom sediments of the Arctic seas - biochemical and genomic analysis.</title>
        <authorList>
            <person name="Brioukhanov A.L."/>
        </authorList>
    </citation>
    <scope>NUCLEOTIDE SEQUENCE [LARGE SCALE GENOMIC DNA]</scope>
    <source>
        <strain evidence="6 7">WBS</strain>
    </source>
</reference>
<dbReference type="InterPro" id="IPR036388">
    <property type="entry name" value="WH-like_DNA-bd_sf"/>
</dbReference>
<dbReference type="SUPFAM" id="SSF46785">
    <property type="entry name" value="Winged helix' DNA-binding domain"/>
    <property type="match status" value="1"/>
</dbReference>
<proteinExistence type="inferred from homology"/>
<dbReference type="Gene3D" id="1.10.10.10">
    <property type="entry name" value="Winged helix-like DNA-binding domain superfamily/Winged helix DNA-binding domain"/>
    <property type="match status" value="1"/>
</dbReference>
<dbReference type="InterPro" id="IPR000847">
    <property type="entry name" value="LysR_HTH_N"/>
</dbReference>
<evidence type="ECO:0000256" key="1">
    <source>
        <dbReference type="ARBA" id="ARBA00009437"/>
    </source>
</evidence>
<dbReference type="NCBIfam" id="NF040786">
    <property type="entry name" value="LysR_Sec_metab"/>
    <property type="match status" value="1"/>
</dbReference>
<evidence type="ECO:0000256" key="4">
    <source>
        <dbReference type="ARBA" id="ARBA00023163"/>
    </source>
</evidence>
<dbReference type="SUPFAM" id="SSF53850">
    <property type="entry name" value="Periplasmic binding protein-like II"/>
    <property type="match status" value="1"/>
</dbReference>
<evidence type="ECO:0000259" key="5">
    <source>
        <dbReference type="PROSITE" id="PS50931"/>
    </source>
</evidence>
<dbReference type="Gene3D" id="3.40.190.290">
    <property type="match status" value="1"/>
</dbReference>
<dbReference type="PANTHER" id="PTHR30419">
    <property type="entry name" value="HTH-TYPE TRANSCRIPTIONAL REGULATOR YBHD"/>
    <property type="match status" value="1"/>
</dbReference>
<evidence type="ECO:0000256" key="3">
    <source>
        <dbReference type="ARBA" id="ARBA00023125"/>
    </source>
</evidence>
<feature type="domain" description="HTH lysR-type" evidence="5">
    <location>
        <begin position="1"/>
        <end position="58"/>
    </location>
</feature>
<dbReference type="InterPro" id="IPR047788">
    <property type="entry name" value="LysR-like_Sec_metab"/>
</dbReference>
<comment type="similarity">
    <text evidence="1">Belongs to the LysR transcriptional regulatory family.</text>
</comment>
<dbReference type="RefSeq" id="WP_281093718.1">
    <property type="nucleotide sequence ID" value="NZ_JARYZI010000004.1"/>
</dbReference>
<keyword evidence="2" id="KW-0805">Transcription regulation</keyword>
<evidence type="ECO:0000256" key="2">
    <source>
        <dbReference type="ARBA" id="ARBA00023015"/>
    </source>
</evidence>
<keyword evidence="4" id="KW-0804">Transcription</keyword>
<keyword evidence="7" id="KW-1185">Reference proteome</keyword>
<accession>A0ABT6NC00</accession>
<dbReference type="PROSITE" id="PS50931">
    <property type="entry name" value="HTH_LYSR"/>
    <property type="match status" value="1"/>
</dbReference>
<evidence type="ECO:0000313" key="7">
    <source>
        <dbReference type="Proteomes" id="UP001158045"/>
    </source>
</evidence>
<dbReference type="InterPro" id="IPR050950">
    <property type="entry name" value="HTH-type_LysR_regulators"/>
</dbReference>
<dbReference type="Proteomes" id="UP001158045">
    <property type="component" value="Unassembled WGS sequence"/>
</dbReference>
<protein>
    <submittedName>
        <fullName evidence="6">Selenium metabolism-associated LysR family transcriptional regulator</fullName>
    </submittedName>
</protein>
<comment type="caution">
    <text evidence="6">The sequence shown here is derived from an EMBL/GenBank/DDBJ whole genome shotgun (WGS) entry which is preliminary data.</text>
</comment>
<sequence>MDFRQLEAFVNVARYKNFSRAGKALFLSQPTISLHISNLEKELNTPLFDRTSKEVNLTPAGSEFLNYALDMINMKNRAIHNIINSQKKISGSITISASTTPSLVLLPRAIEKYQRIHPEVKFIVEEKSSNVILEDVCSLSSDLGLVGMHVENERFISRHLFDDEVVFICAKDAPLDGIVDISDIMGYKFISRSDQSATRIELERMMVECGYDLELLDNIVESDNMNLIISLVTGGVGISYMSQRIFNCYAKTMPIKAFHIKGIALTRNIHMLTNRRRTLSPAAEDFIKLLLTLKDEI</sequence>
<dbReference type="PRINTS" id="PR00039">
    <property type="entry name" value="HTHLYSR"/>
</dbReference>
<dbReference type="EMBL" id="JARYZI010000004">
    <property type="protein sequence ID" value="MDH8677890.1"/>
    <property type="molecule type" value="Genomic_DNA"/>
</dbReference>
<dbReference type="InterPro" id="IPR005119">
    <property type="entry name" value="LysR_subst-bd"/>
</dbReference>
<organism evidence="6 7">
    <name type="scientific">Fusibacter bizertensis</name>
    <dbReference type="NCBI Taxonomy" id="1488331"/>
    <lineage>
        <taxon>Bacteria</taxon>
        <taxon>Bacillati</taxon>
        <taxon>Bacillota</taxon>
        <taxon>Clostridia</taxon>
        <taxon>Eubacteriales</taxon>
        <taxon>Eubacteriales Family XII. Incertae Sedis</taxon>
        <taxon>Fusibacter</taxon>
    </lineage>
</organism>